<dbReference type="NCBIfam" id="TIGR01048">
    <property type="entry name" value="lysA"/>
    <property type="match status" value="1"/>
</dbReference>
<keyword evidence="5" id="KW-0457">Lysine biosynthesis</keyword>
<dbReference type="FunFam" id="3.20.20.10:FF:000003">
    <property type="entry name" value="Diaminopimelate decarboxylase"/>
    <property type="match status" value="1"/>
</dbReference>
<dbReference type="PRINTS" id="PR01179">
    <property type="entry name" value="ODADCRBXLASE"/>
</dbReference>
<dbReference type="SUPFAM" id="SSF51419">
    <property type="entry name" value="PLP-binding barrel"/>
    <property type="match status" value="1"/>
</dbReference>
<dbReference type="HAMAP" id="MF_02120">
    <property type="entry name" value="LysA"/>
    <property type="match status" value="1"/>
</dbReference>
<dbReference type="InterPro" id="IPR002986">
    <property type="entry name" value="DAP_deCOOHase_LysA"/>
</dbReference>
<comment type="cofactor">
    <cofactor evidence="1">
        <name>pyridoxal 5'-phosphate</name>
        <dbReference type="ChEBI" id="CHEBI:597326"/>
    </cofactor>
</comment>
<dbReference type="Gene3D" id="3.20.20.10">
    <property type="entry name" value="Alanine racemase"/>
    <property type="match status" value="1"/>
</dbReference>
<keyword evidence="2" id="KW-0028">Amino-acid biosynthesis</keyword>
<dbReference type="Gene3D" id="2.40.37.10">
    <property type="entry name" value="Lyase, Ornithine Decarboxylase, Chain A, domain 1"/>
    <property type="match status" value="1"/>
</dbReference>
<dbReference type="CDD" id="cd06828">
    <property type="entry name" value="PLPDE_III_DapDC"/>
    <property type="match status" value="1"/>
</dbReference>
<dbReference type="PRINTS" id="PR01181">
    <property type="entry name" value="DAPDCRBXLASE"/>
</dbReference>
<evidence type="ECO:0000313" key="12">
    <source>
        <dbReference type="EMBL" id="VAW38099.1"/>
    </source>
</evidence>
<evidence type="ECO:0000256" key="9">
    <source>
        <dbReference type="ARBA" id="ARBA00060983"/>
    </source>
</evidence>
<comment type="similarity">
    <text evidence="9">Belongs to the Orn/Lys/Arg decarboxylase class-II family. LysA subfamily.</text>
</comment>
<dbReference type="GO" id="GO:0008836">
    <property type="term" value="F:diaminopimelate decarboxylase activity"/>
    <property type="evidence" value="ECO:0007669"/>
    <property type="project" value="UniProtKB-EC"/>
</dbReference>
<dbReference type="FunFam" id="2.40.37.10:FF:000003">
    <property type="entry name" value="Diaminopimelate decarboxylase"/>
    <property type="match status" value="1"/>
</dbReference>
<gene>
    <name evidence="12" type="ORF">MNBD_DELTA04-203</name>
</gene>
<dbReference type="EMBL" id="UOEY01000054">
    <property type="protein sequence ID" value="VAW38099.1"/>
    <property type="molecule type" value="Genomic_DNA"/>
</dbReference>
<organism evidence="12">
    <name type="scientific">hydrothermal vent metagenome</name>
    <dbReference type="NCBI Taxonomy" id="652676"/>
    <lineage>
        <taxon>unclassified sequences</taxon>
        <taxon>metagenomes</taxon>
        <taxon>ecological metagenomes</taxon>
    </lineage>
</organism>
<dbReference type="EC" id="4.1.1.20" evidence="10"/>
<proteinExistence type="inferred from homology"/>
<keyword evidence="6 12" id="KW-0456">Lyase</keyword>
<protein>
    <recommendedName>
        <fullName evidence="10">diaminopimelate decarboxylase</fullName>
        <ecNumber evidence="10">4.1.1.20</ecNumber>
    </recommendedName>
</protein>
<accession>A0A3B0VML6</accession>
<keyword evidence="3" id="KW-0210">Decarboxylase</keyword>
<dbReference type="SUPFAM" id="SSF50621">
    <property type="entry name" value="Alanine racemase C-terminal domain-like"/>
    <property type="match status" value="1"/>
</dbReference>
<sequence>MNHFTYKNNELYCEDLPVAEIARQVGTPFFLYSEATLSRHFQIFDQGFANLPHLTCFAVKACSNIAILNLFARHGGGADIVSGGELFRARTAGIDPDRTIYSGVGKTAAEMREALQAGILMFNLESAQELDRLHQVAGELGTKAPVAFRVNPDVDPQTHPYISTGFAKNKFGIPVAEALQEYIRARSMPGIEIRGVSCHIGSQLTRIDPFIEALRKLKDFIGRLEQEGITIDYLDLGGGVGITYDEELPPHPHDYARAVMDELGDMNRTLILEPGRVITGNAGILVTEVQYTKVNTGGREDKRFVIVDAGMNDLIRPSLYGAYHEIRPVVKKEDNDKGEIVDVVGPICESGDFMARERLLPRVHQGDLLAVMSAGAYGISMSSNYNSRPRAAEVLVRGDRFDVIRCRENYEDLIRGESLLELD</sequence>
<comment type="catalytic activity">
    <reaction evidence="7">
        <text>meso-2,6-diaminopimelate + H(+) = L-lysine + CO2</text>
        <dbReference type="Rhea" id="RHEA:15101"/>
        <dbReference type="ChEBI" id="CHEBI:15378"/>
        <dbReference type="ChEBI" id="CHEBI:16526"/>
        <dbReference type="ChEBI" id="CHEBI:32551"/>
        <dbReference type="ChEBI" id="CHEBI:57791"/>
        <dbReference type="EC" id="4.1.1.20"/>
    </reaction>
</comment>
<dbReference type="InterPro" id="IPR022657">
    <property type="entry name" value="De-COase2_CS"/>
</dbReference>
<reference evidence="12" key="1">
    <citation type="submission" date="2018-06" db="EMBL/GenBank/DDBJ databases">
        <authorList>
            <person name="Zhirakovskaya E."/>
        </authorList>
    </citation>
    <scope>NUCLEOTIDE SEQUENCE</scope>
</reference>
<evidence type="ECO:0000256" key="8">
    <source>
        <dbReference type="ARBA" id="ARBA00060643"/>
    </source>
</evidence>
<dbReference type="AlphaFoldDB" id="A0A3B0VML6"/>
<dbReference type="InterPro" id="IPR029066">
    <property type="entry name" value="PLP-binding_barrel"/>
</dbReference>
<dbReference type="PROSITE" id="PS00879">
    <property type="entry name" value="ODR_DC_2_2"/>
    <property type="match status" value="1"/>
</dbReference>
<evidence type="ECO:0000256" key="3">
    <source>
        <dbReference type="ARBA" id="ARBA00022793"/>
    </source>
</evidence>
<evidence type="ECO:0000256" key="5">
    <source>
        <dbReference type="ARBA" id="ARBA00023154"/>
    </source>
</evidence>
<evidence type="ECO:0000259" key="11">
    <source>
        <dbReference type="Pfam" id="PF02784"/>
    </source>
</evidence>
<evidence type="ECO:0000256" key="4">
    <source>
        <dbReference type="ARBA" id="ARBA00022898"/>
    </source>
</evidence>
<evidence type="ECO:0000256" key="10">
    <source>
        <dbReference type="ARBA" id="ARBA00066427"/>
    </source>
</evidence>
<keyword evidence="4" id="KW-0663">Pyridoxal phosphate</keyword>
<dbReference type="PANTHER" id="PTHR43727">
    <property type="entry name" value="DIAMINOPIMELATE DECARBOXYLASE"/>
    <property type="match status" value="1"/>
</dbReference>
<dbReference type="GO" id="GO:0009089">
    <property type="term" value="P:lysine biosynthetic process via diaminopimelate"/>
    <property type="evidence" value="ECO:0007669"/>
    <property type="project" value="InterPro"/>
</dbReference>
<name>A0A3B0VML6_9ZZZZ</name>
<comment type="pathway">
    <text evidence="8">Amino-acid biosynthesis; L-lysine biosynthesis via DAP pathway; L-lysine from DL-2,6-diaminopimelate: step 1/1.</text>
</comment>
<evidence type="ECO:0000256" key="2">
    <source>
        <dbReference type="ARBA" id="ARBA00022605"/>
    </source>
</evidence>
<evidence type="ECO:0000256" key="6">
    <source>
        <dbReference type="ARBA" id="ARBA00023239"/>
    </source>
</evidence>
<dbReference type="InterPro" id="IPR022644">
    <property type="entry name" value="De-COase2_N"/>
</dbReference>
<evidence type="ECO:0000256" key="7">
    <source>
        <dbReference type="ARBA" id="ARBA00050464"/>
    </source>
</evidence>
<dbReference type="InterPro" id="IPR000183">
    <property type="entry name" value="Orn/DAP/Arg_de-COase"/>
</dbReference>
<dbReference type="PANTHER" id="PTHR43727:SF2">
    <property type="entry name" value="GROUP IV DECARBOXYLASE"/>
    <property type="match status" value="1"/>
</dbReference>
<evidence type="ECO:0000256" key="1">
    <source>
        <dbReference type="ARBA" id="ARBA00001933"/>
    </source>
</evidence>
<dbReference type="InterPro" id="IPR009006">
    <property type="entry name" value="Ala_racemase/Decarboxylase_C"/>
</dbReference>
<dbReference type="Pfam" id="PF02784">
    <property type="entry name" value="Orn_Arg_deC_N"/>
    <property type="match status" value="1"/>
</dbReference>
<feature type="domain" description="Orn/DAP/Arg decarboxylase 2 N-terminal" evidence="11">
    <location>
        <begin position="36"/>
        <end position="279"/>
    </location>
</feature>